<gene>
    <name evidence="2" type="ORF">CYCCA115_LOCUS12389</name>
</gene>
<protein>
    <submittedName>
        <fullName evidence="2">Uncharacterized protein</fullName>
    </submittedName>
</protein>
<feature type="compositionally biased region" description="Acidic residues" evidence="1">
    <location>
        <begin position="153"/>
        <end position="162"/>
    </location>
</feature>
<evidence type="ECO:0000256" key="1">
    <source>
        <dbReference type="SAM" id="MobiDB-lite"/>
    </source>
</evidence>
<reference evidence="2" key="1">
    <citation type="submission" date="2023-08" db="EMBL/GenBank/DDBJ databases">
        <authorList>
            <person name="Audoor S."/>
            <person name="Bilcke G."/>
        </authorList>
    </citation>
    <scope>NUCLEOTIDE SEQUENCE</scope>
</reference>
<keyword evidence="3" id="KW-1185">Reference proteome</keyword>
<feature type="region of interest" description="Disordered" evidence="1">
    <location>
        <begin position="143"/>
        <end position="162"/>
    </location>
</feature>
<name>A0AAD2FQZ4_9STRA</name>
<accession>A0AAD2FQZ4</accession>
<feature type="compositionally biased region" description="Basic residues" evidence="1">
    <location>
        <begin position="31"/>
        <end position="50"/>
    </location>
</feature>
<feature type="region of interest" description="Disordered" evidence="1">
    <location>
        <begin position="1"/>
        <end position="85"/>
    </location>
</feature>
<dbReference type="EMBL" id="CAKOGP040001759">
    <property type="protein sequence ID" value="CAJ1950035.1"/>
    <property type="molecule type" value="Genomic_DNA"/>
</dbReference>
<evidence type="ECO:0000313" key="3">
    <source>
        <dbReference type="Proteomes" id="UP001295423"/>
    </source>
</evidence>
<comment type="caution">
    <text evidence="2">The sequence shown here is derived from an EMBL/GenBank/DDBJ whole genome shotgun (WGS) entry which is preliminary data.</text>
</comment>
<organism evidence="2 3">
    <name type="scientific">Cylindrotheca closterium</name>
    <dbReference type="NCBI Taxonomy" id="2856"/>
    <lineage>
        <taxon>Eukaryota</taxon>
        <taxon>Sar</taxon>
        <taxon>Stramenopiles</taxon>
        <taxon>Ochrophyta</taxon>
        <taxon>Bacillariophyta</taxon>
        <taxon>Bacillariophyceae</taxon>
        <taxon>Bacillariophycidae</taxon>
        <taxon>Bacillariales</taxon>
        <taxon>Bacillariaceae</taxon>
        <taxon>Cylindrotheca</taxon>
    </lineage>
</organism>
<proteinExistence type="predicted"/>
<evidence type="ECO:0000313" key="2">
    <source>
        <dbReference type="EMBL" id="CAJ1950035.1"/>
    </source>
</evidence>
<feature type="compositionally biased region" description="Low complexity" evidence="1">
    <location>
        <begin position="51"/>
        <end position="60"/>
    </location>
</feature>
<sequence>MAPGVEEERQEIDQSYADHSIVYENNDLTSSKKKKKKKTPRSASSKKKTKSIATSSSSMSLHDWNVVEKPTNDSSSEFSDDEYQTDLLEEAQEQIKRIDHIIASSVCKKSICSSRDSLDSCSDFDNDDDDNDVVEVAEVSVVIENPPSSGDTSDFEDDDDDDDLEELEASCIEDGVVVEEEDGVVVVHEDDLPNLLDKFAIGDKPNNNAEIAIGKEPPYLGLTMRQRTHLKRNNSLIPSGIEGRTK</sequence>
<dbReference type="Proteomes" id="UP001295423">
    <property type="component" value="Unassembled WGS sequence"/>
</dbReference>
<dbReference type="AlphaFoldDB" id="A0AAD2FQZ4"/>